<dbReference type="InterPro" id="IPR023210">
    <property type="entry name" value="NADP_OxRdtase_dom"/>
</dbReference>
<dbReference type="PANTHER" id="PTHR43364">
    <property type="entry name" value="NADH-SPECIFIC METHYLGLYOXAL REDUCTASE-RELATED"/>
    <property type="match status" value="1"/>
</dbReference>
<reference evidence="3 5" key="2">
    <citation type="submission" date="2018-12" db="EMBL/GenBank/DDBJ databases">
        <title>Streptomyces griseoviridis F1-27 complete genome.</title>
        <authorList>
            <person name="Mariita R.M."/>
            <person name="Sello J.K."/>
        </authorList>
    </citation>
    <scope>NUCLEOTIDE SEQUENCE [LARGE SCALE GENOMIC DNA]</scope>
    <source>
        <strain evidence="3 5">F1-27</strain>
    </source>
</reference>
<sequence>MQYRPLGRTGVQVSPLCLGAMMFGPWGNQDEADSVRVIHRALDAGVNFVDTADVYSAGVSEEIVGKALKGRRDDVFLATKFFMPMDQDDPNQRGGSRRWIIREVENSLRRLGTDHIDLYQVHRPSPDTDVAETLGALSDLVHQGKIRYLGSSSYSGSQIVEAQWTARERHLERFVTEQPPYSILVRGVEEDVLPTVRRHGMGTLTYSPLCGGWLSGRYRKNATEGPASAARPQARFDMSTPANQRKLDAVEQLAALAAKSGLSLIELAVAFVLNHPGVTSAIIGPRTMDQLEAFLPAADVTLPTDVLDAIDEIVAPGVTVNPVDNSYGDFELRGDQRRR</sequence>
<dbReference type="Proteomes" id="UP000271291">
    <property type="component" value="Chromosome"/>
</dbReference>
<dbReference type="Proteomes" id="UP000501753">
    <property type="component" value="Chromosome"/>
</dbReference>
<evidence type="ECO:0000313" key="6">
    <source>
        <dbReference type="Proteomes" id="UP000501753"/>
    </source>
</evidence>
<dbReference type="PANTHER" id="PTHR43364:SF4">
    <property type="entry name" value="NAD(P)-LINKED OXIDOREDUCTASE SUPERFAMILY PROTEIN"/>
    <property type="match status" value="1"/>
</dbReference>
<dbReference type="FunFam" id="3.20.20.100:FF:000004">
    <property type="entry name" value="Oxidoreductase, aldo/keto reductase"/>
    <property type="match status" value="1"/>
</dbReference>
<dbReference type="OrthoDB" id="9768793at2"/>
<name>A0A3S9ZA03_STRGD</name>
<evidence type="ECO:0000256" key="1">
    <source>
        <dbReference type="ARBA" id="ARBA00023002"/>
    </source>
</evidence>
<organism evidence="3 5">
    <name type="scientific">Streptomyces griseoviridis</name>
    <dbReference type="NCBI Taxonomy" id="45398"/>
    <lineage>
        <taxon>Bacteria</taxon>
        <taxon>Bacillati</taxon>
        <taxon>Actinomycetota</taxon>
        <taxon>Actinomycetes</taxon>
        <taxon>Kitasatosporales</taxon>
        <taxon>Streptomycetaceae</taxon>
        <taxon>Streptomyces</taxon>
    </lineage>
</organism>
<accession>A0A3S9ZA03</accession>
<gene>
    <name evidence="4" type="ORF">DDJ31_29045</name>
    <name evidence="3" type="ORF">ELQ87_10265</name>
</gene>
<evidence type="ECO:0000313" key="5">
    <source>
        <dbReference type="Proteomes" id="UP000271291"/>
    </source>
</evidence>
<dbReference type="GO" id="GO:0016491">
    <property type="term" value="F:oxidoreductase activity"/>
    <property type="evidence" value="ECO:0007669"/>
    <property type="project" value="UniProtKB-KW"/>
</dbReference>
<evidence type="ECO:0000313" key="4">
    <source>
        <dbReference type="EMBL" id="QCN88519.1"/>
    </source>
</evidence>
<proteinExistence type="predicted"/>
<dbReference type="PRINTS" id="PR00069">
    <property type="entry name" value="ALDKETRDTASE"/>
</dbReference>
<dbReference type="EMBL" id="CP034687">
    <property type="protein sequence ID" value="AZS84626.1"/>
    <property type="molecule type" value="Genomic_DNA"/>
</dbReference>
<feature type="domain" description="NADP-dependent oxidoreductase" evidence="2">
    <location>
        <begin position="15"/>
        <end position="314"/>
    </location>
</feature>
<dbReference type="AlphaFoldDB" id="A0A3S9ZA03"/>
<dbReference type="InterPro" id="IPR050523">
    <property type="entry name" value="AKR_Detox_Biosynth"/>
</dbReference>
<dbReference type="InterPro" id="IPR036812">
    <property type="entry name" value="NAD(P)_OxRdtase_dom_sf"/>
</dbReference>
<evidence type="ECO:0000313" key="3">
    <source>
        <dbReference type="EMBL" id="AZS84626.1"/>
    </source>
</evidence>
<keyword evidence="1" id="KW-0560">Oxidoreductase</keyword>
<dbReference type="Gene3D" id="3.20.20.100">
    <property type="entry name" value="NADP-dependent oxidoreductase domain"/>
    <property type="match status" value="1"/>
</dbReference>
<protein>
    <submittedName>
        <fullName evidence="3">Aldo/keto reductase</fullName>
    </submittedName>
</protein>
<dbReference type="SUPFAM" id="SSF51430">
    <property type="entry name" value="NAD(P)-linked oxidoreductase"/>
    <property type="match status" value="1"/>
</dbReference>
<dbReference type="KEGG" id="sgd:ELQ87_10265"/>
<dbReference type="EMBL" id="CP029078">
    <property type="protein sequence ID" value="QCN88519.1"/>
    <property type="molecule type" value="Genomic_DNA"/>
</dbReference>
<keyword evidence="6" id="KW-1185">Reference proteome</keyword>
<evidence type="ECO:0000259" key="2">
    <source>
        <dbReference type="Pfam" id="PF00248"/>
    </source>
</evidence>
<dbReference type="RefSeq" id="WP_127177526.1">
    <property type="nucleotide sequence ID" value="NZ_CP029078.1"/>
</dbReference>
<reference evidence="4 6" key="1">
    <citation type="submission" date="2018-04" db="EMBL/GenBank/DDBJ databases">
        <title>Complete genome sequences of Streptomyces griseoviridis K61 and characterization of antagonistic properties of biological control agents.</title>
        <authorList>
            <person name="Mariita R.M."/>
            <person name="Sello J.K."/>
        </authorList>
    </citation>
    <scope>NUCLEOTIDE SEQUENCE [LARGE SCALE GENOMIC DNA]</scope>
    <source>
        <strain evidence="4 6">K61</strain>
    </source>
</reference>
<dbReference type="Pfam" id="PF00248">
    <property type="entry name" value="Aldo_ket_red"/>
    <property type="match status" value="1"/>
</dbReference>
<dbReference type="InterPro" id="IPR020471">
    <property type="entry name" value="AKR"/>
</dbReference>
<dbReference type="GO" id="GO:0005829">
    <property type="term" value="C:cytosol"/>
    <property type="evidence" value="ECO:0007669"/>
    <property type="project" value="TreeGrafter"/>
</dbReference>